<dbReference type="STRING" id="299262.BWR18_15970"/>
<dbReference type="InterPro" id="IPR014710">
    <property type="entry name" value="RmlC-like_jellyroll"/>
</dbReference>
<reference evidence="2 3" key="1">
    <citation type="submission" date="2017-01" db="EMBL/GenBank/DDBJ databases">
        <title>Complete genome of Tateyamaria omphalii DOK1-4 isolated from seawater in Dokdo.</title>
        <authorList>
            <person name="Kim J.H."/>
            <person name="Chi W.-J."/>
        </authorList>
    </citation>
    <scope>NUCLEOTIDE SEQUENCE [LARGE SCALE GENOMIC DNA]</scope>
    <source>
        <strain evidence="2 3">DOK1-4</strain>
    </source>
</reference>
<dbReference type="EMBL" id="CP019312">
    <property type="protein sequence ID" value="APX13941.1"/>
    <property type="molecule type" value="Genomic_DNA"/>
</dbReference>
<name>A0A1P8N0U4_9RHOB</name>
<organism evidence="2 3">
    <name type="scientific">Tateyamaria omphalii</name>
    <dbReference type="NCBI Taxonomy" id="299262"/>
    <lineage>
        <taxon>Bacteria</taxon>
        <taxon>Pseudomonadati</taxon>
        <taxon>Pseudomonadota</taxon>
        <taxon>Alphaproteobacteria</taxon>
        <taxon>Rhodobacterales</taxon>
        <taxon>Roseobacteraceae</taxon>
        <taxon>Tateyamaria</taxon>
    </lineage>
</organism>
<dbReference type="SUPFAM" id="SSF46785">
    <property type="entry name" value="Winged helix' DNA-binding domain"/>
    <property type="match status" value="1"/>
</dbReference>
<dbReference type="CDD" id="cd00038">
    <property type="entry name" value="CAP_ED"/>
    <property type="match status" value="1"/>
</dbReference>
<dbReference type="Proteomes" id="UP000186336">
    <property type="component" value="Chromosome"/>
</dbReference>
<feature type="domain" description="Cyclic nucleotide-binding" evidence="1">
    <location>
        <begin position="1"/>
        <end position="117"/>
    </location>
</feature>
<gene>
    <name evidence="2" type="ORF">BWR18_15970</name>
</gene>
<dbReference type="InterPro" id="IPR036390">
    <property type="entry name" value="WH_DNA-bd_sf"/>
</dbReference>
<proteinExistence type="predicted"/>
<dbReference type="InterPro" id="IPR000595">
    <property type="entry name" value="cNMP-bd_dom"/>
</dbReference>
<dbReference type="Gene3D" id="2.60.120.10">
    <property type="entry name" value="Jelly Rolls"/>
    <property type="match status" value="1"/>
</dbReference>
<dbReference type="KEGG" id="tom:BWR18_15970"/>
<dbReference type="SUPFAM" id="SSF51206">
    <property type="entry name" value="cAMP-binding domain-like"/>
    <property type="match status" value="1"/>
</dbReference>
<sequence>MLDEILTALPKSALKTITAKRGDTLFRQGQRTHGFFRVKSGGVTLQRMTETGDVLVIHRATEGDCFAEASIFSDAYHCEAVCVSDSEVTCYDRGTVLDLMRAGSDFSIRFSQHLATQVQRYRAHSEILAIRSAKHRVLAAVQAGYNQGAVTELAGRINLTREACYRTLTDLCTEGKLQRVGRGKYVVSERTDGS</sequence>
<dbReference type="Pfam" id="PF00027">
    <property type="entry name" value="cNMP_binding"/>
    <property type="match status" value="1"/>
</dbReference>
<protein>
    <recommendedName>
        <fullName evidence="1">Cyclic nucleotide-binding domain-containing protein</fullName>
    </recommendedName>
</protein>
<keyword evidence="3" id="KW-1185">Reference proteome</keyword>
<dbReference type="InterPro" id="IPR018490">
    <property type="entry name" value="cNMP-bd_dom_sf"/>
</dbReference>
<dbReference type="SMART" id="SM00100">
    <property type="entry name" value="cNMP"/>
    <property type="match status" value="1"/>
</dbReference>
<dbReference type="RefSeq" id="WP_076630366.1">
    <property type="nucleotide sequence ID" value="NZ_CP019312.1"/>
</dbReference>
<dbReference type="OrthoDB" id="571714at2"/>
<dbReference type="PROSITE" id="PS50042">
    <property type="entry name" value="CNMP_BINDING_3"/>
    <property type="match status" value="1"/>
</dbReference>
<accession>A0A1P8N0U4</accession>
<evidence type="ECO:0000313" key="2">
    <source>
        <dbReference type="EMBL" id="APX13941.1"/>
    </source>
</evidence>
<evidence type="ECO:0000259" key="1">
    <source>
        <dbReference type="PROSITE" id="PS50042"/>
    </source>
</evidence>
<evidence type="ECO:0000313" key="3">
    <source>
        <dbReference type="Proteomes" id="UP000186336"/>
    </source>
</evidence>
<dbReference type="AlphaFoldDB" id="A0A1P8N0U4"/>